<name>A0A1M5D7F1_9CLOT</name>
<proteinExistence type="predicted"/>
<accession>A0A1M5D7F1</accession>
<sequence length="167" mass="18809">MAKKISFGLSAREIKSAQKQLRDYQKEITRKCEELAHRLADEGVILAKVKLTQFPAIDSGELLNSIMDEPGAVLTNGARWIIYTGCDHAAYIEFGFGLRGEQNPHPDPSISNWKYDIHGHGSAGWWYYKNGDWHWSGGQPSKPFMFETGRDLRNLVPKLAKEVFGSA</sequence>
<reference evidence="1 2" key="1">
    <citation type="submission" date="2016-11" db="EMBL/GenBank/DDBJ databases">
        <authorList>
            <person name="Jaros S."/>
            <person name="Januszkiewicz K."/>
            <person name="Wedrychowicz H."/>
        </authorList>
    </citation>
    <scope>NUCLEOTIDE SEQUENCE [LARGE SCALE GENOMIC DNA]</scope>
    <source>
        <strain evidence="1 2">DSM 17459</strain>
    </source>
</reference>
<dbReference type="OrthoDB" id="4457835at2"/>
<organism evidence="1 2">
    <name type="scientific">Lactonifactor longoviformis DSM 17459</name>
    <dbReference type="NCBI Taxonomy" id="1122155"/>
    <lineage>
        <taxon>Bacteria</taxon>
        <taxon>Bacillati</taxon>
        <taxon>Bacillota</taxon>
        <taxon>Clostridia</taxon>
        <taxon>Eubacteriales</taxon>
        <taxon>Clostridiaceae</taxon>
        <taxon>Lactonifactor</taxon>
    </lineage>
</organism>
<dbReference type="EMBL" id="FQVI01000059">
    <property type="protein sequence ID" value="SHF62979.1"/>
    <property type="molecule type" value="Genomic_DNA"/>
</dbReference>
<dbReference type="Proteomes" id="UP000184245">
    <property type="component" value="Unassembled WGS sequence"/>
</dbReference>
<dbReference type="AlphaFoldDB" id="A0A1M5D7F1"/>
<dbReference type="STRING" id="1122155.SAMN02745158_04443"/>
<evidence type="ECO:0000313" key="1">
    <source>
        <dbReference type="EMBL" id="SHF62979.1"/>
    </source>
</evidence>
<dbReference type="RefSeq" id="WP_072854925.1">
    <property type="nucleotide sequence ID" value="NZ_FQVI01000059.1"/>
</dbReference>
<protein>
    <submittedName>
        <fullName evidence="1">Uncharacterized protein</fullName>
    </submittedName>
</protein>
<keyword evidence="2" id="KW-1185">Reference proteome</keyword>
<gene>
    <name evidence="1" type="ORF">SAMN02745158_04443</name>
</gene>
<evidence type="ECO:0000313" key="2">
    <source>
        <dbReference type="Proteomes" id="UP000184245"/>
    </source>
</evidence>